<dbReference type="InterPro" id="IPR002885">
    <property type="entry name" value="PPR_rpt"/>
</dbReference>
<dbReference type="GO" id="GO:0008270">
    <property type="term" value="F:zinc ion binding"/>
    <property type="evidence" value="ECO:0007669"/>
    <property type="project" value="InterPro"/>
</dbReference>
<evidence type="ECO:0000259" key="4">
    <source>
        <dbReference type="Pfam" id="PF14432"/>
    </source>
</evidence>
<dbReference type="FunFam" id="1.25.40.10:FF:000073">
    <property type="entry name" value="Pentatricopeptide repeat-containing protein chloroplastic"/>
    <property type="match status" value="2"/>
</dbReference>
<dbReference type="SUPFAM" id="SSF48452">
    <property type="entry name" value="TPR-like"/>
    <property type="match status" value="1"/>
</dbReference>
<evidence type="ECO:0000313" key="6">
    <source>
        <dbReference type="Proteomes" id="UP001420932"/>
    </source>
</evidence>
<proteinExistence type="inferred from homology"/>
<dbReference type="PROSITE" id="PS51375">
    <property type="entry name" value="PPR"/>
    <property type="match status" value="8"/>
</dbReference>
<dbReference type="PANTHER" id="PTHR24015">
    <property type="entry name" value="OS07G0578800 PROTEIN-RELATED"/>
    <property type="match status" value="1"/>
</dbReference>
<feature type="repeat" description="PPR" evidence="3">
    <location>
        <begin position="265"/>
        <end position="299"/>
    </location>
</feature>
<dbReference type="Pfam" id="PF01535">
    <property type="entry name" value="PPR"/>
    <property type="match status" value="9"/>
</dbReference>
<keyword evidence="1" id="KW-0677">Repeat</keyword>
<reference evidence="5 6" key="1">
    <citation type="submission" date="2024-01" db="EMBL/GenBank/DDBJ databases">
        <title>Genome assemblies of Stephania.</title>
        <authorList>
            <person name="Yang L."/>
        </authorList>
    </citation>
    <scope>NUCLEOTIDE SEQUENCE [LARGE SCALE GENOMIC DNA]</scope>
    <source>
        <strain evidence="5">YNDBR</strain>
        <tissue evidence="5">Leaf</tissue>
    </source>
</reference>
<dbReference type="FunFam" id="1.25.40.10:FF:001050">
    <property type="entry name" value="Pentatricopeptide repeat-containing protein At2g33760"/>
    <property type="match status" value="1"/>
</dbReference>
<dbReference type="FunFam" id="1.25.40.10:FF:000344">
    <property type="entry name" value="Pentatricopeptide repeat-containing protein"/>
    <property type="match status" value="1"/>
</dbReference>
<dbReference type="FunFam" id="1.25.40.10:FF:000361">
    <property type="entry name" value="Pentatricopeptide repeat-containing protein chloroplastic"/>
    <property type="match status" value="1"/>
</dbReference>
<protein>
    <recommendedName>
        <fullName evidence="4">DYW domain-containing protein</fullName>
    </recommendedName>
</protein>
<feature type="repeat" description="PPR" evidence="3">
    <location>
        <begin position="571"/>
        <end position="605"/>
    </location>
</feature>
<gene>
    <name evidence="5" type="ORF">Syun_014263</name>
</gene>
<accession>A0AAP0P8F1</accession>
<dbReference type="PANTHER" id="PTHR24015:SF1832">
    <property type="entry name" value="OS03G0241800 PROTEIN"/>
    <property type="match status" value="1"/>
</dbReference>
<dbReference type="InterPro" id="IPR046960">
    <property type="entry name" value="PPR_At4g14850-like_plant"/>
</dbReference>
<dbReference type="Gene3D" id="1.25.40.10">
    <property type="entry name" value="Tetratricopeptide repeat domain"/>
    <property type="match status" value="8"/>
</dbReference>
<feature type="repeat" description="PPR" evidence="3">
    <location>
        <begin position="367"/>
        <end position="401"/>
    </location>
</feature>
<feature type="repeat" description="PPR" evidence="3">
    <location>
        <begin position="65"/>
        <end position="95"/>
    </location>
</feature>
<feature type="repeat" description="PPR" evidence="3">
    <location>
        <begin position="1004"/>
        <end position="1039"/>
    </location>
</feature>
<dbReference type="NCBIfam" id="TIGR00756">
    <property type="entry name" value="PPR"/>
    <property type="match status" value="9"/>
</dbReference>
<evidence type="ECO:0000256" key="1">
    <source>
        <dbReference type="ARBA" id="ARBA00022737"/>
    </source>
</evidence>
<comment type="similarity">
    <text evidence="2">Belongs to the PPR family. PCMP-E subfamily.</text>
</comment>
<organism evidence="5 6">
    <name type="scientific">Stephania yunnanensis</name>
    <dbReference type="NCBI Taxonomy" id="152371"/>
    <lineage>
        <taxon>Eukaryota</taxon>
        <taxon>Viridiplantae</taxon>
        <taxon>Streptophyta</taxon>
        <taxon>Embryophyta</taxon>
        <taxon>Tracheophyta</taxon>
        <taxon>Spermatophyta</taxon>
        <taxon>Magnoliopsida</taxon>
        <taxon>Ranunculales</taxon>
        <taxon>Menispermaceae</taxon>
        <taxon>Menispermoideae</taxon>
        <taxon>Cissampelideae</taxon>
        <taxon>Stephania</taxon>
    </lineage>
</organism>
<sequence>MQFADPSHLLRSCKHPQLLLQIHANLIASGLAQRDSTTAHLINSYSSIGNSHASRLVFNNSTNPSVVSWNSMIRAYTRTNHNREALELYNTMLLHKRLQLDKYTFTFALKACAGAMDLKAGVGVHGVVARRGLGTDVFIGTSLVDMYCKMGEIGVAREVFDEMPVLDAVTWNAMIAGLARSLESFDALELFRRMGLSGIEANSVTLLNLFPAVSRVSDTLLCKSVHGFVVRRDFPCAVSNGLIDMYSKCGNVDDARRVFDCMSRDDISWGTMMAGYTHNGCFVEALELFDYLKGCNLKLNQVSVVSALMAAAEIRDLEKGREIHCYIVQGSGTNLDVMVATPLMTLYAKCGELGKAKEIFDGVVDRDVVVWSALIAAFVQAGHCKDGLSLFREMQSGNVKPNRITLISILPACADLCTLHLGKSIHCYIIKFNIGLDASIGTALVAFYAKCGSFSHALILFDMMGVDKDVVTWNALINGYAQIGDANNAMEMYCQLRLAGVFPDSGTMVGVLPACVLRNALDEGTGIHGQIIKSGFAGDLHVRNALVDMYAKCGNLITAEFLFNESGLTKDVITWNVMIAGYVQNGCAKEAITTFYLMRLENIQPNVVTIVSVLPAAAYLAAIKDGMAIHAYVIRSGLESFIPVGNSLIDMYAKCGRLHVAEEFFCRMAIRDIVSWNVMLAGYALNGLGHQAVEFFSQMVKSSEVDSVTFVNVLSACRHGGFVEEGRNIFHSMRSKHEIEHQLEHYACMVDLLGRAGKLEDAWVFIHQMPMQPDAGVWGAFLGACRMHSNSELGEIALDNLIKLEPQNPAHHVVLSNIYAQSGRWGDVGKMRTKMSNMGLKKVPGCSWVEIKNEVHAFKAGDQTHPQFGKMSILWDDLLQKMEKMGYVPDTSCVLHDVEEEEKESFLYSHSERLALVFALLNTESRVPIQIVKNLRVCPDCHTAMKFISKITARRIIARDSNRFHHFENGTCSCKDYCWDMRFCALEGDLQYARQVFDQMEKPNCFPWNMIIRAYSDSEQLPLKALVIFHKMLEQEVEPNHFTCPSVLKACAQMARVQFGKQIHGQIIERGLGLDSDQFVLSNLV</sequence>
<evidence type="ECO:0000256" key="2">
    <source>
        <dbReference type="ARBA" id="ARBA00061659"/>
    </source>
</evidence>
<comment type="caution">
    <text evidence="5">The sequence shown here is derived from an EMBL/GenBank/DDBJ whole genome shotgun (WGS) entry which is preliminary data.</text>
</comment>
<dbReference type="Pfam" id="PF13041">
    <property type="entry name" value="PPR_2"/>
    <property type="match status" value="4"/>
</dbReference>
<name>A0AAP0P8F1_9MAGN</name>
<dbReference type="Proteomes" id="UP001420932">
    <property type="component" value="Unassembled WGS sequence"/>
</dbReference>
<dbReference type="InterPro" id="IPR046848">
    <property type="entry name" value="E_motif"/>
</dbReference>
<keyword evidence="6" id="KW-1185">Reference proteome</keyword>
<feature type="repeat" description="PPR" evidence="3">
    <location>
        <begin position="469"/>
        <end position="503"/>
    </location>
</feature>
<evidence type="ECO:0000256" key="3">
    <source>
        <dbReference type="PROSITE-ProRule" id="PRU00708"/>
    </source>
</evidence>
<dbReference type="GO" id="GO:0003723">
    <property type="term" value="F:RNA binding"/>
    <property type="evidence" value="ECO:0007669"/>
    <property type="project" value="InterPro"/>
</dbReference>
<dbReference type="EMBL" id="JBBNAF010000006">
    <property type="protein sequence ID" value="KAK9134933.1"/>
    <property type="molecule type" value="Genomic_DNA"/>
</dbReference>
<dbReference type="Pfam" id="PF20431">
    <property type="entry name" value="E_motif"/>
    <property type="match status" value="1"/>
</dbReference>
<feature type="repeat" description="PPR" evidence="3">
    <location>
        <begin position="672"/>
        <end position="702"/>
    </location>
</feature>
<dbReference type="InterPro" id="IPR011990">
    <property type="entry name" value="TPR-like_helical_dom_sf"/>
</dbReference>
<dbReference type="GO" id="GO:0009451">
    <property type="term" value="P:RNA modification"/>
    <property type="evidence" value="ECO:0007669"/>
    <property type="project" value="InterPro"/>
</dbReference>
<dbReference type="InterPro" id="IPR032867">
    <property type="entry name" value="DYW_dom"/>
</dbReference>
<feature type="domain" description="DYW" evidence="4">
    <location>
        <begin position="886"/>
        <end position="977"/>
    </location>
</feature>
<dbReference type="AlphaFoldDB" id="A0AAP0P8F1"/>
<dbReference type="Pfam" id="PF14432">
    <property type="entry name" value="DYW_deaminase"/>
    <property type="match status" value="1"/>
</dbReference>
<evidence type="ECO:0000313" key="5">
    <source>
        <dbReference type="EMBL" id="KAK9134933.1"/>
    </source>
</evidence>
<feature type="repeat" description="PPR" evidence="3">
    <location>
        <begin position="167"/>
        <end position="201"/>
    </location>
</feature>